<dbReference type="AlphaFoldDB" id="A0A4R1PWR8"/>
<gene>
    <name evidence="1" type="ORF">EV210_12327</name>
</gene>
<protein>
    <recommendedName>
        <fullName evidence="3">N-acetyltransferase domain-containing protein</fullName>
    </recommendedName>
</protein>
<proteinExistence type="predicted"/>
<keyword evidence="2" id="KW-1185">Reference proteome</keyword>
<reference evidence="1 2" key="1">
    <citation type="submission" date="2019-03" db="EMBL/GenBank/DDBJ databases">
        <title>Genomic Encyclopedia of Type Strains, Phase IV (KMG-IV): sequencing the most valuable type-strain genomes for metagenomic binning, comparative biology and taxonomic classification.</title>
        <authorList>
            <person name="Goeker M."/>
        </authorList>
    </citation>
    <scope>NUCLEOTIDE SEQUENCE [LARGE SCALE GENOMIC DNA]</scope>
    <source>
        <strain evidence="1 2">DSM 15969</strain>
    </source>
</reference>
<accession>A0A4R1PWR8</accession>
<sequence length="162" mass="18098">MYCVIIDRENIVAIPAEYELADKLDLTTLTRDGWRFPWSNIWHKVGGNVFKIVADGKIQGLLSVVNDIEAQSVLIRNIESSPENKDGGKYVVGPTLIAIAAKYSFDVGQEGYMIIKPKNRNLANYYASSDVGAVPVAPLKLHFYPQQSQLLINKFLTKREGL</sequence>
<evidence type="ECO:0000313" key="1">
    <source>
        <dbReference type="EMBL" id="TCL32207.1"/>
    </source>
</evidence>
<name>A0A4R1PWR8_9FIRM</name>
<evidence type="ECO:0008006" key="3">
    <source>
        <dbReference type="Google" id="ProtNLM"/>
    </source>
</evidence>
<dbReference type="EMBL" id="SLUI01000023">
    <property type="protein sequence ID" value="TCL32207.1"/>
    <property type="molecule type" value="Genomic_DNA"/>
</dbReference>
<organism evidence="1 2">
    <name type="scientific">Anaerospora hongkongensis</name>
    <dbReference type="NCBI Taxonomy" id="244830"/>
    <lineage>
        <taxon>Bacteria</taxon>
        <taxon>Bacillati</taxon>
        <taxon>Bacillota</taxon>
        <taxon>Negativicutes</taxon>
        <taxon>Selenomonadales</taxon>
        <taxon>Sporomusaceae</taxon>
        <taxon>Anaerospora</taxon>
    </lineage>
</organism>
<comment type="caution">
    <text evidence="1">The sequence shown here is derived from an EMBL/GenBank/DDBJ whole genome shotgun (WGS) entry which is preliminary data.</text>
</comment>
<evidence type="ECO:0000313" key="2">
    <source>
        <dbReference type="Proteomes" id="UP000295063"/>
    </source>
</evidence>
<dbReference type="Proteomes" id="UP000295063">
    <property type="component" value="Unassembled WGS sequence"/>
</dbReference>